<sequence length="52" mass="5950">MEDGKTEFTLIHSGWDADKATEFGQPHTVVRKIMDDGWENIVNQKLPTYLEG</sequence>
<proteinExistence type="predicted"/>
<evidence type="ECO:0000313" key="3">
    <source>
        <dbReference type="Proteomes" id="UP000075424"/>
    </source>
</evidence>
<dbReference type="EMBL" id="LQYY01000025">
    <property type="protein sequence ID" value="KYD34749.1"/>
    <property type="molecule type" value="Genomic_DNA"/>
</dbReference>
<name>A0A150NDI2_GEOSE</name>
<dbReference type="Proteomes" id="UP000075424">
    <property type="component" value="Unassembled WGS sequence"/>
</dbReference>
<dbReference type="InterPro" id="IPR023393">
    <property type="entry name" value="START-like_dom_sf"/>
</dbReference>
<dbReference type="EMBL" id="LQYV01000012">
    <property type="protein sequence ID" value="KYD29391.1"/>
    <property type="molecule type" value="Genomic_DNA"/>
</dbReference>
<comment type="caution">
    <text evidence="2">The sequence shown here is derived from an EMBL/GenBank/DDBJ whole genome shotgun (WGS) entry which is preliminary data.</text>
</comment>
<reference evidence="3 4" key="1">
    <citation type="submission" date="2016-01" db="EMBL/GenBank/DDBJ databases">
        <title>Draft Genome Sequences of Seven Thermophilic Sporeformers Isolated from Foods.</title>
        <authorList>
            <person name="Berendsen E.M."/>
            <person name="Wells-Bennik M.H."/>
            <person name="Krawcyk A.O."/>
            <person name="De Jong A."/>
            <person name="Holsappel S."/>
            <person name="Eijlander R.T."/>
            <person name="Kuipers O.P."/>
        </authorList>
    </citation>
    <scope>NUCLEOTIDE SEQUENCE [LARGE SCALE GENOMIC DNA]</scope>
    <source>
        <strain evidence="1 3">B4109</strain>
        <strain evidence="2 4">B4114</strain>
    </source>
</reference>
<dbReference type="AlphaFoldDB" id="A0A150NDI2"/>
<evidence type="ECO:0000313" key="1">
    <source>
        <dbReference type="EMBL" id="KYD29391.1"/>
    </source>
</evidence>
<gene>
    <name evidence="1" type="ORF">B4109_0344</name>
    <name evidence="2" type="ORF">B4114_0331</name>
</gene>
<dbReference type="Proteomes" id="UP000075517">
    <property type="component" value="Unassembled WGS sequence"/>
</dbReference>
<evidence type="ECO:0000313" key="2">
    <source>
        <dbReference type="EMBL" id="KYD34749.1"/>
    </source>
</evidence>
<dbReference type="PATRIC" id="fig|1422.17.peg.2086"/>
<dbReference type="Gene3D" id="3.30.530.20">
    <property type="match status" value="1"/>
</dbReference>
<protein>
    <submittedName>
        <fullName evidence="2">Uncharacterized protein</fullName>
    </submittedName>
</protein>
<organism evidence="2 4">
    <name type="scientific">Geobacillus stearothermophilus</name>
    <name type="common">Bacillus stearothermophilus</name>
    <dbReference type="NCBI Taxonomy" id="1422"/>
    <lineage>
        <taxon>Bacteria</taxon>
        <taxon>Bacillati</taxon>
        <taxon>Bacillota</taxon>
        <taxon>Bacilli</taxon>
        <taxon>Bacillales</taxon>
        <taxon>Anoxybacillaceae</taxon>
        <taxon>Geobacillus</taxon>
    </lineage>
</organism>
<accession>A0A150NDI2</accession>
<evidence type="ECO:0000313" key="4">
    <source>
        <dbReference type="Proteomes" id="UP000075517"/>
    </source>
</evidence>